<keyword evidence="1" id="KW-1133">Transmembrane helix</keyword>
<proteinExistence type="predicted"/>
<protein>
    <submittedName>
        <fullName evidence="2">Uncharacterized protein</fullName>
    </submittedName>
</protein>
<dbReference type="RefSeq" id="WP_167386032.1">
    <property type="nucleotide sequence ID" value="NZ_CAWNQI010000075.1"/>
</dbReference>
<name>A0A2D0JJP6_9GAMM</name>
<dbReference type="EMBL" id="NITZ01000041">
    <property type="protein sequence ID" value="PHM46507.1"/>
    <property type="molecule type" value="Genomic_DNA"/>
</dbReference>
<dbReference type="PROSITE" id="PS51257">
    <property type="entry name" value="PROKAR_LIPOPROTEIN"/>
    <property type="match status" value="1"/>
</dbReference>
<keyword evidence="1" id="KW-0812">Transmembrane</keyword>
<keyword evidence="3" id="KW-1185">Reference proteome</keyword>
<accession>A0A2D0JJP6</accession>
<reference evidence="2 3" key="1">
    <citation type="journal article" date="2017" name="Nat. Microbiol.">
        <title>Natural product diversity associated with the nematode symbionts Photorhabdus and Xenorhabdus.</title>
        <authorList>
            <person name="Tobias N.J."/>
            <person name="Wolff H."/>
            <person name="Djahanschiri B."/>
            <person name="Grundmann F."/>
            <person name="Kronenwerth M."/>
            <person name="Shi Y.M."/>
            <person name="Simonyi S."/>
            <person name="Grun P."/>
            <person name="Shapiro-Ilan D."/>
            <person name="Pidot S.J."/>
            <person name="Stinear T.P."/>
            <person name="Ebersberger I."/>
            <person name="Bode H.B."/>
        </authorList>
    </citation>
    <scope>NUCLEOTIDE SEQUENCE [LARGE SCALE GENOMIC DNA]</scope>
    <source>
        <strain evidence="2 3">DSM 17902</strain>
    </source>
</reference>
<keyword evidence="1" id="KW-0472">Membrane</keyword>
<organism evidence="2 3">
    <name type="scientific">Xenorhabdus miraniensis</name>
    <dbReference type="NCBI Taxonomy" id="351674"/>
    <lineage>
        <taxon>Bacteria</taxon>
        <taxon>Pseudomonadati</taxon>
        <taxon>Pseudomonadota</taxon>
        <taxon>Gammaproteobacteria</taxon>
        <taxon>Enterobacterales</taxon>
        <taxon>Morganellaceae</taxon>
        <taxon>Xenorhabdus</taxon>
    </lineage>
</organism>
<evidence type="ECO:0000256" key="1">
    <source>
        <dbReference type="SAM" id="Phobius"/>
    </source>
</evidence>
<dbReference type="Proteomes" id="UP000221980">
    <property type="component" value="Unassembled WGS sequence"/>
</dbReference>
<evidence type="ECO:0000313" key="3">
    <source>
        <dbReference type="Proteomes" id="UP000221980"/>
    </source>
</evidence>
<sequence>MKNLLIDLTALAGVGAVLAGCYLKSGLANTLILGGVVFIVYALAVAKRGKHAA</sequence>
<evidence type="ECO:0000313" key="2">
    <source>
        <dbReference type="EMBL" id="PHM46507.1"/>
    </source>
</evidence>
<comment type="caution">
    <text evidence="2">The sequence shown here is derived from an EMBL/GenBank/DDBJ whole genome shotgun (WGS) entry which is preliminary data.</text>
</comment>
<feature type="transmembrane region" description="Helical" evidence="1">
    <location>
        <begin position="29"/>
        <end position="46"/>
    </location>
</feature>
<dbReference type="AlphaFoldDB" id="A0A2D0JJP6"/>
<gene>
    <name evidence="2" type="ORF">Xmir_04193</name>
</gene>